<evidence type="ECO:0000313" key="3">
    <source>
        <dbReference type="EMBL" id="GGM32174.1"/>
    </source>
</evidence>
<dbReference type="Proteomes" id="UP000616499">
    <property type="component" value="Unassembled WGS sequence"/>
</dbReference>
<dbReference type="PANTHER" id="PTHR43566">
    <property type="entry name" value="CONSERVED PROTEIN"/>
    <property type="match status" value="1"/>
</dbReference>
<dbReference type="Pfam" id="PF13173">
    <property type="entry name" value="AAA_14"/>
    <property type="match status" value="1"/>
</dbReference>
<reference evidence="4" key="1">
    <citation type="journal article" date="2019" name="Int. J. Syst. Evol. Microbiol.">
        <title>The Global Catalogue of Microorganisms (GCM) 10K type strain sequencing project: providing services to taxonomists for standard genome sequencing and annotation.</title>
        <authorList>
            <consortium name="The Broad Institute Genomics Platform"/>
            <consortium name="The Broad Institute Genome Sequencing Center for Infectious Disease"/>
            <person name="Wu L."/>
            <person name="Ma J."/>
        </authorList>
    </citation>
    <scope>NUCLEOTIDE SEQUENCE [LARGE SCALE GENOMIC DNA]</scope>
    <source>
        <strain evidence="4">JCM 13501</strain>
    </source>
</reference>
<dbReference type="RefSeq" id="WP_229685493.1">
    <property type="nucleotide sequence ID" value="NZ_BMNW01000032.1"/>
</dbReference>
<keyword evidence="4" id="KW-1185">Reference proteome</keyword>
<feature type="domain" description="DUF4143" evidence="2">
    <location>
        <begin position="216"/>
        <end position="374"/>
    </location>
</feature>
<evidence type="ECO:0000313" key="4">
    <source>
        <dbReference type="Proteomes" id="UP000616499"/>
    </source>
</evidence>
<name>A0ABQ2H3J3_9PSED</name>
<dbReference type="EMBL" id="BMNW01000032">
    <property type="protein sequence ID" value="GGM32174.1"/>
    <property type="molecule type" value="Genomic_DNA"/>
</dbReference>
<protein>
    <submittedName>
        <fullName evidence="3">ATPase</fullName>
    </submittedName>
</protein>
<dbReference type="InterPro" id="IPR025420">
    <property type="entry name" value="DUF4143"/>
</dbReference>
<dbReference type="InterPro" id="IPR027417">
    <property type="entry name" value="P-loop_NTPase"/>
</dbReference>
<dbReference type="Pfam" id="PF13635">
    <property type="entry name" value="DUF4143"/>
    <property type="match status" value="1"/>
</dbReference>
<sequence length="427" mass="47979">MNKMGLELGCNFTHQVDEITAMYPRKIHQNIIEALQDTPVVLLNGAHQTGKSALIQSLERKATYYTFDNPTVCAAVQADPFGFIDSLKGPVCLDEVQRAPRIFLAIKASIDQDRTAGRFLLTSSANLTLLPQVAESLAGRMKVIGLWPLAQCEIEGKSTSVIDRLYRNDLPDRCGFQRQDFINRLLQGGYPEALGRVNNRHREAWFESYLYTVLTRDIRDLAQIDGLIELPKLMRLLGARSGKLLSAAELSRSIGIPQTTLKRYLTLLEALFLIRQVLAWASNLGKRLQKSPKLFVTDYGMMAHLQALNSSRIEDKFELPADLVEAFVHAELVKHQGWSASCTHLMHYCTYTGVEVDFVLENRQGELLGVEVKSAATISSKDFSSLRQLREVTPQQFKCGVVFYFGDQVVSFDKQLIAVPISLLWIN</sequence>
<evidence type="ECO:0000259" key="1">
    <source>
        <dbReference type="Pfam" id="PF13173"/>
    </source>
</evidence>
<dbReference type="PANTHER" id="PTHR43566:SF2">
    <property type="entry name" value="DUF4143 DOMAIN-CONTAINING PROTEIN"/>
    <property type="match status" value="1"/>
</dbReference>
<gene>
    <name evidence="3" type="ORF">GCM10009425_48400</name>
</gene>
<feature type="domain" description="AAA" evidence="1">
    <location>
        <begin position="38"/>
        <end position="154"/>
    </location>
</feature>
<proteinExistence type="predicted"/>
<dbReference type="InterPro" id="IPR041682">
    <property type="entry name" value="AAA_14"/>
</dbReference>
<accession>A0ABQ2H3J3</accession>
<dbReference type="SUPFAM" id="SSF52540">
    <property type="entry name" value="P-loop containing nucleoside triphosphate hydrolases"/>
    <property type="match status" value="1"/>
</dbReference>
<evidence type="ECO:0000259" key="2">
    <source>
        <dbReference type="Pfam" id="PF13635"/>
    </source>
</evidence>
<organism evidence="3 4">
    <name type="scientific">Pseudomonas asuensis</name>
    <dbReference type="NCBI Taxonomy" id="1825787"/>
    <lineage>
        <taxon>Bacteria</taxon>
        <taxon>Pseudomonadati</taxon>
        <taxon>Pseudomonadota</taxon>
        <taxon>Gammaproteobacteria</taxon>
        <taxon>Pseudomonadales</taxon>
        <taxon>Pseudomonadaceae</taxon>
        <taxon>Pseudomonas</taxon>
    </lineage>
</organism>
<comment type="caution">
    <text evidence="3">The sequence shown here is derived from an EMBL/GenBank/DDBJ whole genome shotgun (WGS) entry which is preliminary data.</text>
</comment>